<reference evidence="1" key="1">
    <citation type="submission" date="2022-06" db="EMBL/GenBank/DDBJ databases">
        <title>Uncovering the hologenomic basis of an extraordinary plant invasion.</title>
        <authorList>
            <person name="Bieker V.C."/>
            <person name="Martin M.D."/>
            <person name="Gilbert T."/>
            <person name="Hodgins K."/>
            <person name="Battlay P."/>
            <person name="Petersen B."/>
            <person name="Wilson J."/>
        </authorList>
    </citation>
    <scope>NUCLEOTIDE SEQUENCE</scope>
    <source>
        <strain evidence="1">AA19_3_7</strain>
        <tissue evidence="1">Leaf</tissue>
    </source>
</reference>
<protein>
    <submittedName>
        <fullName evidence="1">Uncharacterized protein</fullName>
    </submittedName>
</protein>
<evidence type="ECO:0000313" key="2">
    <source>
        <dbReference type="Proteomes" id="UP001206925"/>
    </source>
</evidence>
<dbReference type="Proteomes" id="UP001206925">
    <property type="component" value="Unassembled WGS sequence"/>
</dbReference>
<dbReference type="EMBL" id="JAMZMK010000139">
    <property type="protein sequence ID" value="KAI7757292.1"/>
    <property type="molecule type" value="Genomic_DNA"/>
</dbReference>
<sequence>MIKPSHPQLPLSCNLATKSDTSSDGYAFLVHISSSDELIGLGWFSPGMCCRTKVKGLNSETSENLVETMAQGTADMAGGAVSGVIGAATGATKVAEGVAGSVKNTFGSNEGSQNGNYND</sequence>
<dbReference type="AlphaFoldDB" id="A0AAD5DCQ2"/>
<feature type="non-terminal residue" evidence="1">
    <location>
        <position position="1"/>
    </location>
</feature>
<comment type="caution">
    <text evidence="1">The sequence shown here is derived from an EMBL/GenBank/DDBJ whole genome shotgun (WGS) entry which is preliminary data.</text>
</comment>
<accession>A0AAD5DCQ2</accession>
<gene>
    <name evidence="1" type="ORF">M8C21_022846</name>
</gene>
<organism evidence="1 2">
    <name type="scientific">Ambrosia artemisiifolia</name>
    <name type="common">Common ragweed</name>
    <dbReference type="NCBI Taxonomy" id="4212"/>
    <lineage>
        <taxon>Eukaryota</taxon>
        <taxon>Viridiplantae</taxon>
        <taxon>Streptophyta</taxon>
        <taxon>Embryophyta</taxon>
        <taxon>Tracheophyta</taxon>
        <taxon>Spermatophyta</taxon>
        <taxon>Magnoliopsida</taxon>
        <taxon>eudicotyledons</taxon>
        <taxon>Gunneridae</taxon>
        <taxon>Pentapetalae</taxon>
        <taxon>asterids</taxon>
        <taxon>campanulids</taxon>
        <taxon>Asterales</taxon>
        <taxon>Asteraceae</taxon>
        <taxon>Asteroideae</taxon>
        <taxon>Heliantheae alliance</taxon>
        <taxon>Heliantheae</taxon>
        <taxon>Ambrosia</taxon>
    </lineage>
</organism>
<proteinExistence type="predicted"/>
<name>A0AAD5DCQ2_AMBAR</name>
<keyword evidence="2" id="KW-1185">Reference proteome</keyword>
<evidence type="ECO:0000313" key="1">
    <source>
        <dbReference type="EMBL" id="KAI7757292.1"/>
    </source>
</evidence>